<accession>A0ABQ7AD96</accession>
<dbReference type="PANTHER" id="PTHR48449">
    <property type="entry name" value="DUF1985 DOMAIN-CONTAINING PROTEIN"/>
    <property type="match status" value="1"/>
</dbReference>
<feature type="compositionally biased region" description="Basic and acidic residues" evidence="1">
    <location>
        <begin position="547"/>
        <end position="558"/>
    </location>
</feature>
<gene>
    <name evidence="2" type="ORF">DY000_02053164</name>
</gene>
<feature type="region of interest" description="Disordered" evidence="1">
    <location>
        <begin position="400"/>
        <end position="437"/>
    </location>
</feature>
<protein>
    <recommendedName>
        <fullName evidence="4">DUF1985 domain-containing protein</fullName>
    </recommendedName>
</protein>
<dbReference type="Proteomes" id="UP000266723">
    <property type="component" value="Unassembled WGS sequence"/>
</dbReference>
<feature type="compositionally biased region" description="Basic and acidic residues" evidence="1">
    <location>
        <begin position="427"/>
        <end position="437"/>
    </location>
</feature>
<evidence type="ECO:0008006" key="4">
    <source>
        <dbReference type="Google" id="ProtNLM"/>
    </source>
</evidence>
<feature type="region of interest" description="Disordered" evidence="1">
    <location>
        <begin position="541"/>
        <end position="570"/>
    </location>
</feature>
<name>A0ABQ7AD96_BRACR</name>
<feature type="compositionally biased region" description="Low complexity" evidence="1">
    <location>
        <begin position="471"/>
        <end position="482"/>
    </location>
</feature>
<feature type="compositionally biased region" description="Polar residues" evidence="1">
    <location>
        <begin position="489"/>
        <end position="502"/>
    </location>
</feature>
<dbReference type="EMBL" id="QGKV02002055">
    <property type="protein sequence ID" value="KAF3495650.1"/>
    <property type="molecule type" value="Genomic_DNA"/>
</dbReference>
<evidence type="ECO:0000256" key="1">
    <source>
        <dbReference type="SAM" id="MobiDB-lite"/>
    </source>
</evidence>
<feature type="region of interest" description="Disordered" evidence="1">
    <location>
        <begin position="454"/>
        <end position="502"/>
    </location>
</feature>
<organism evidence="2 3">
    <name type="scientific">Brassica cretica</name>
    <name type="common">Mustard</name>
    <dbReference type="NCBI Taxonomy" id="69181"/>
    <lineage>
        <taxon>Eukaryota</taxon>
        <taxon>Viridiplantae</taxon>
        <taxon>Streptophyta</taxon>
        <taxon>Embryophyta</taxon>
        <taxon>Tracheophyta</taxon>
        <taxon>Spermatophyta</taxon>
        <taxon>Magnoliopsida</taxon>
        <taxon>eudicotyledons</taxon>
        <taxon>Gunneridae</taxon>
        <taxon>Pentapetalae</taxon>
        <taxon>rosids</taxon>
        <taxon>malvids</taxon>
        <taxon>Brassicales</taxon>
        <taxon>Brassicaceae</taxon>
        <taxon>Brassiceae</taxon>
        <taxon>Brassica</taxon>
    </lineage>
</organism>
<keyword evidence="3" id="KW-1185">Reference proteome</keyword>
<comment type="caution">
    <text evidence="2">The sequence shown here is derived from an EMBL/GenBank/DDBJ whole genome shotgun (WGS) entry which is preliminary data.</text>
</comment>
<proteinExistence type="predicted"/>
<reference evidence="2 3" key="1">
    <citation type="journal article" date="2020" name="BMC Genomics">
        <title>Intraspecific diversification of the crop wild relative Brassica cretica Lam. using demographic model selection.</title>
        <authorList>
            <person name="Kioukis A."/>
            <person name="Michalopoulou V.A."/>
            <person name="Briers L."/>
            <person name="Pirintsos S."/>
            <person name="Studholme D.J."/>
            <person name="Pavlidis P."/>
            <person name="Sarris P.F."/>
        </authorList>
    </citation>
    <scope>NUCLEOTIDE SEQUENCE [LARGE SCALE GENOMIC DNA]</scope>
    <source>
        <strain evidence="3">cv. PFS-1207/04</strain>
    </source>
</reference>
<dbReference type="PANTHER" id="PTHR48449:SF1">
    <property type="entry name" value="DUF1985 DOMAIN-CONTAINING PROTEIN"/>
    <property type="match status" value="1"/>
</dbReference>
<evidence type="ECO:0000313" key="2">
    <source>
        <dbReference type="EMBL" id="KAF3495650.1"/>
    </source>
</evidence>
<evidence type="ECO:0000313" key="3">
    <source>
        <dbReference type="Proteomes" id="UP000266723"/>
    </source>
</evidence>
<sequence length="703" mass="80005">MQELTLCGDALHNINPLNITPNLTFIISFQPDFRAPNLLPITGIMFHIPFPQKINPEGKPLGRFVIGETDVETLLGASDYALEILAKQFTAISSGSKENDRNEGGCDVFLVFSGVSTLVFVILLFDLTEDTTKSKCSSSSSDGSNGITRCSSLNFVKISHFFTLDMFKELPKRIFKEGEEHQVTQINNNCRIDYIIRNFKAWLPKELDVVQKDPFFLRFLSCMRMVLARDEKVNIPLKYITVVMDLERVRKHPWGVAAYDLLCNSVAKNCDKLKDKTTSYVLDGFSYALQIWAMETVPKIGKLCEKKTGQGFKNSPRCINWMGAAKVSYEEIIRLEEIITPEAFRRASEVEDNRIQVLMELIKNKHDWSEHIWETEETAVVYLSLDDESAVNDEGSVNFEAAESDEDFQTPKGSKNVGARSKKGKKRLPDHGMEKRSIRLQKQMAETFEQMRTELKDSRKEPSVEVEHGEPSPTKPSTSQTPLRRSTRGDASQTPFDVNFSQADDMGSWIGTQGVEGLSQASYVPDFDLCQTKKEDDWWTPMTSVRGSKDKPAKKEKTAPPPSQWEKWCKGTSQGLQLSDSPLPEDASPEASLYTISEDYKSSKCWKMAWKRVMFIWRVNTTLNRWAPSRVAFMSAMFYLQLDDAYNKFLPNKKSYQLPDFLLGYDRGELPSHGRTDLVWGVDVDRLYFPMFVNGNHSLLYTS</sequence>
<feature type="compositionally biased region" description="Basic and acidic residues" evidence="1">
    <location>
        <begin position="454"/>
        <end position="470"/>
    </location>
</feature>